<feature type="signal peptide" evidence="1">
    <location>
        <begin position="1"/>
        <end position="30"/>
    </location>
</feature>
<evidence type="ECO:0000256" key="1">
    <source>
        <dbReference type="SAM" id="SignalP"/>
    </source>
</evidence>
<dbReference type="AlphaFoldDB" id="A0A2J6SUP7"/>
<dbReference type="EMBL" id="KZ613859">
    <property type="protein sequence ID" value="PMD54492.1"/>
    <property type="molecule type" value="Genomic_DNA"/>
</dbReference>
<reference evidence="2 3" key="1">
    <citation type="submission" date="2016-04" db="EMBL/GenBank/DDBJ databases">
        <title>A degradative enzymes factory behind the ericoid mycorrhizal symbiosis.</title>
        <authorList>
            <consortium name="DOE Joint Genome Institute"/>
            <person name="Martino E."/>
            <person name="Morin E."/>
            <person name="Grelet G."/>
            <person name="Kuo A."/>
            <person name="Kohler A."/>
            <person name="Daghino S."/>
            <person name="Barry K."/>
            <person name="Choi C."/>
            <person name="Cichocki N."/>
            <person name="Clum A."/>
            <person name="Copeland A."/>
            <person name="Hainaut M."/>
            <person name="Haridas S."/>
            <person name="Labutti K."/>
            <person name="Lindquist E."/>
            <person name="Lipzen A."/>
            <person name="Khouja H.-R."/>
            <person name="Murat C."/>
            <person name="Ohm R."/>
            <person name="Olson A."/>
            <person name="Spatafora J."/>
            <person name="Veneault-Fourrey C."/>
            <person name="Henrissat B."/>
            <person name="Grigoriev I."/>
            <person name="Martin F."/>
            <person name="Perotto S."/>
        </authorList>
    </citation>
    <scope>NUCLEOTIDE SEQUENCE [LARGE SCALE GENOMIC DNA]</scope>
    <source>
        <strain evidence="2 3">E</strain>
    </source>
</reference>
<protein>
    <recommendedName>
        <fullName evidence="4">Secreted protein</fullName>
    </recommendedName>
</protein>
<feature type="chain" id="PRO_5014392778" description="Secreted protein" evidence="1">
    <location>
        <begin position="31"/>
        <end position="89"/>
    </location>
</feature>
<sequence length="89" mass="10217">MLPPKEGWRRTRIRILLAMQLMMRTRLLLGRNLGLEECLTTVNEKFCLCDMNSGAREKVSMNVNLISLFCLARDGEELFPCTAELVARD</sequence>
<keyword evidence="3" id="KW-1185">Reference proteome</keyword>
<keyword evidence="1" id="KW-0732">Signal</keyword>
<evidence type="ECO:0000313" key="2">
    <source>
        <dbReference type="EMBL" id="PMD54492.1"/>
    </source>
</evidence>
<dbReference type="RefSeq" id="XP_024731396.1">
    <property type="nucleotide sequence ID" value="XM_024870280.1"/>
</dbReference>
<name>A0A2J6SUP7_9HELO</name>
<dbReference type="Proteomes" id="UP000235371">
    <property type="component" value="Unassembled WGS sequence"/>
</dbReference>
<dbReference type="GeneID" id="36578362"/>
<gene>
    <name evidence="2" type="ORF">K444DRAFT_104984</name>
</gene>
<organism evidence="2 3">
    <name type="scientific">Hyaloscypha bicolor E</name>
    <dbReference type="NCBI Taxonomy" id="1095630"/>
    <lineage>
        <taxon>Eukaryota</taxon>
        <taxon>Fungi</taxon>
        <taxon>Dikarya</taxon>
        <taxon>Ascomycota</taxon>
        <taxon>Pezizomycotina</taxon>
        <taxon>Leotiomycetes</taxon>
        <taxon>Helotiales</taxon>
        <taxon>Hyaloscyphaceae</taxon>
        <taxon>Hyaloscypha</taxon>
        <taxon>Hyaloscypha bicolor</taxon>
    </lineage>
</organism>
<evidence type="ECO:0008006" key="4">
    <source>
        <dbReference type="Google" id="ProtNLM"/>
    </source>
</evidence>
<evidence type="ECO:0000313" key="3">
    <source>
        <dbReference type="Proteomes" id="UP000235371"/>
    </source>
</evidence>
<accession>A0A2J6SUP7</accession>
<dbReference type="InParanoid" id="A0A2J6SUP7"/>
<proteinExistence type="predicted"/>